<evidence type="ECO:0000256" key="4">
    <source>
        <dbReference type="ARBA" id="ARBA00022801"/>
    </source>
</evidence>
<keyword evidence="16" id="KW-1185">Reference proteome</keyword>
<dbReference type="GO" id="GO:0006281">
    <property type="term" value="P:DNA repair"/>
    <property type="evidence" value="ECO:0007669"/>
    <property type="project" value="TreeGrafter"/>
</dbReference>
<feature type="domain" description="Helicase C-terminal" evidence="14">
    <location>
        <begin position="213"/>
        <end position="360"/>
    </location>
</feature>
<evidence type="ECO:0000256" key="7">
    <source>
        <dbReference type="ARBA" id="ARBA00023125"/>
    </source>
</evidence>
<accession>A0A4R2EKL3</accession>
<dbReference type="GO" id="GO:0005737">
    <property type="term" value="C:cytoplasm"/>
    <property type="evidence" value="ECO:0007669"/>
    <property type="project" value="TreeGrafter"/>
</dbReference>
<dbReference type="PANTHER" id="PTHR13710">
    <property type="entry name" value="DNA HELICASE RECQ FAMILY MEMBER"/>
    <property type="match status" value="1"/>
</dbReference>
<evidence type="ECO:0000259" key="14">
    <source>
        <dbReference type="PROSITE" id="PS51194"/>
    </source>
</evidence>
<dbReference type="SMART" id="SM00487">
    <property type="entry name" value="DEXDc"/>
    <property type="match status" value="1"/>
</dbReference>
<evidence type="ECO:0000256" key="8">
    <source>
        <dbReference type="ARBA" id="ARBA00023235"/>
    </source>
</evidence>
<keyword evidence="8" id="KW-0413">Isomerase</keyword>
<dbReference type="InterPro" id="IPR011545">
    <property type="entry name" value="DEAD/DEAH_box_helicase_dom"/>
</dbReference>
<dbReference type="Pfam" id="PF16124">
    <property type="entry name" value="RecQ_Zn_bind"/>
    <property type="match status" value="1"/>
</dbReference>
<keyword evidence="3" id="KW-0547">Nucleotide-binding</keyword>
<dbReference type="InterPro" id="IPR014001">
    <property type="entry name" value="Helicase_ATP-bd"/>
</dbReference>
<dbReference type="Gene3D" id="3.40.50.300">
    <property type="entry name" value="P-loop containing nucleotide triphosphate hydrolases"/>
    <property type="match status" value="2"/>
</dbReference>
<dbReference type="FunFam" id="3.40.50.300:FF:001389">
    <property type="entry name" value="ATP-dependent DNA helicase RecQ"/>
    <property type="match status" value="1"/>
</dbReference>
<dbReference type="EMBL" id="SLWB01000007">
    <property type="protein sequence ID" value="TCN67702.1"/>
    <property type="molecule type" value="Genomic_DNA"/>
</dbReference>
<evidence type="ECO:0000256" key="5">
    <source>
        <dbReference type="ARBA" id="ARBA00022806"/>
    </source>
</evidence>
<dbReference type="PROSITE" id="PS51194">
    <property type="entry name" value="HELICASE_CTER"/>
    <property type="match status" value="1"/>
</dbReference>
<evidence type="ECO:0000256" key="6">
    <source>
        <dbReference type="ARBA" id="ARBA00022840"/>
    </source>
</evidence>
<dbReference type="CDD" id="cd17920">
    <property type="entry name" value="DEXHc_RecQ"/>
    <property type="match status" value="1"/>
</dbReference>
<evidence type="ECO:0000256" key="1">
    <source>
        <dbReference type="ARBA" id="ARBA00005446"/>
    </source>
</evidence>
<evidence type="ECO:0000256" key="10">
    <source>
        <dbReference type="ARBA" id="ARBA00034808"/>
    </source>
</evidence>
<dbReference type="Gene3D" id="1.10.10.10">
    <property type="entry name" value="Winged helix-like DNA-binding domain superfamily/Winged helix DNA-binding domain"/>
    <property type="match status" value="1"/>
</dbReference>
<dbReference type="EC" id="5.6.2.4" evidence="10"/>
<evidence type="ECO:0000256" key="2">
    <source>
        <dbReference type="ARBA" id="ARBA00022723"/>
    </source>
</evidence>
<evidence type="ECO:0000313" key="15">
    <source>
        <dbReference type="EMBL" id="TCN67702.1"/>
    </source>
</evidence>
<feature type="domain" description="Helicase ATP-binding" evidence="13">
    <location>
        <begin position="25"/>
        <end position="193"/>
    </location>
</feature>
<comment type="caution">
    <text evidence="15">The sequence shown here is derived from an EMBL/GenBank/DDBJ whole genome shotgun (WGS) entry which is preliminary data.</text>
</comment>
<dbReference type="InterPro" id="IPR027417">
    <property type="entry name" value="P-loop_NTPase"/>
</dbReference>
<dbReference type="GO" id="GO:0003677">
    <property type="term" value="F:DNA binding"/>
    <property type="evidence" value="ECO:0007669"/>
    <property type="project" value="UniProtKB-KW"/>
</dbReference>
<dbReference type="Pfam" id="PF00270">
    <property type="entry name" value="DEAD"/>
    <property type="match status" value="1"/>
</dbReference>
<dbReference type="GO" id="GO:0030894">
    <property type="term" value="C:replisome"/>
    <property type="evidence" value="ECO:0007669"/>
    <property type="project" value="TreeGrafter"/>
</dbReference>
<keyword evidence="4" id="KW-0378">Hydrolase</keyword>
<dbReference type="SMART" id="SM00490">
    <property type="entry name" value="HELICc"/>
    <property type="match status" value="1"/>
</dbReference>
<evidence type="ECO:0000259" key="13">
    <source>
        <dbReference type="PROSITE" id="PS51192"/>
    </source>
</evidence>
<gene>
    <name evidence="15" type="ORF">CLV25_107161</name>
</gene>
<dbReference type="SUPFAM" id="SSF52540">
    <property type="entry name" value="P-loop containing nucleoside triphosphate hydrolases"/>
    <property type="match status" value="1"/>
</dbReference>
<dbReference type="RefSeq" id="WP_131839331.1">
    <property type="nucleotide sequence ID" value="NZ_SLWB01000007.1"/>
</dbReference>
<dbReference type="AlphaFoldDB" id="A0A4R2EKL3"/>
<evidence type="ECO:0000256" key="9">
    <source>
        <dbReference type="ARBA" id="ARBA00034617"/>
    </source>
</evidence>
<dbReference type="InterPro" id="IPR036388">
    <property type="entry name" value="WH-like_DNA-bd_sf"/>
</dbReference>
<sequence>MDIFHQILKKYYGYSSFRPLQLDIIQSVYEGHDTLALMPTGGGKSITFQVPALAKGGTCLVVSPLIALMKDQVENLRKKGINAMAIHSGLTRREIDIALDNVAYGSVKFLYLSPERLGTELFLERIQKMTISMIAVDESHCISQWGYDFRPSYLEISKLREHLPDVPILAVTATATPEVADDICLKLNFKDEKRFQSSFERPNLAYVVRICDDKEQQLIKIANSVKGSGVVYVRNRNKTKEIATILAKAGISADFYHAGLSTEMRNLKQDRWIKNQTRVIVATNAFGMGIDKPEVRFVVHMDVPDCVEAYFQEAGRGGRDLKKAYAVMLFSQADEQQARDRLEKSFPPIDELRRVYQALYSFYNIPYGGGKGQVYDFNLMEFCTHYRMSTLAVYNATQLLKSEGYLEVTDELDNPSRAMFTVSREDLYKVQVSRKELDAITKLLLRTYTGLFGSYANIDEGYLAKISGVNVQVVYELLKQLTKAGVISYIPRKKTPLIIFTEERLDDRNIRFSPENYRLRKERYQQRLNAMLDYCNARQCRNQQLLAYFGEKSDKPCGVCDVCLEKTELDLTHHEQASIKRDILKAIGENGALPNIITETVKFPPEKVATVLSWMIDSGMVEVVGEKVVSRIS</sequence>
<dbReference type="InterPro" id="IPR001650">
    <property type="entry name" value="Helicase_C-like"/>
</dbReference>
<dbReference type="OrthoDB" id="9763310at2"/>
<evidence type="ECO:0000256" key="12">
    <source>
        <dbReference type="ARBA" id="ARBA00044550"/>
    </source>
</evidence>
<keyword evidence="6" id="KW-0067">ATP-binding</keyword>
<dbReference type="NCBIfam" id="TIGR00614">
    <property type="entry name" value="recQ_fam"/>
    <property type="match status" value="1"/>
</dbReference>
<keyword evidence="5 15" id="KW-0347">Helicase</keyword>
<name>A0A4R2EKL3_9BACT</name>
<proteinExistence type="inferred from homology"/>
<dbReference type="GO" id="GO:0046872">
    <property type="term" value="F:metal ion binding"/>
    <property type="evidence" value="ECO:0007669"/>
    <property type="project" value="UniProtKB-KW"/>
</dbReference>
<dbReference type="GO" id="GO:0043138">
    <property type="term" value="F:3'-5' DNA helicase activity"/>
    <property type="evidence" value="ECO:0007669"/>
    <property type="project" value="UniProtKB-EC"/>
</dbReference>
<keyword evidence="7" id="KW-0238">DNA-binding</keyword>
<comment type="catalytic activity">
    <reaction evidence="9">
        <text>Couples ATP hydrolysis with the unwinding of duplex DNA by translocating in the 3'-5' direction.</text>
        <dbReference type="EC" id="5.6.2.4"/>
    </reaction>
</comment>
<reference evidence="15 16" key="1">
    <citation type="submission" date="2019-03" db="EMBL/GenBank/DDBJ databases">
        <title>Genomic Encyclopedia of Archaeal and Bacterial Type Strains, Phase II (KMG-II): from individual species to whole genera.</title>
        <authorList>
            <person name="Goeker M."/>
        </authorList>
    </citation>
    <scope>NUCLEOTIDE SEQUENCE [LARGE SCALE GENOMIC DNA]</scope>
    <source>
        <strain evidence="15 16">RL-C</strain>
    </source>
</reference>
<dbReference type="Proteomes" id="UP000294830">
    <property type="component" value="Unassembled WGS sequence"/>
</dbReference>
<dbReference type="GO" id="GO:0009378">
    <property type="term" value="F:four-way junction helicase activity"/>
    <property type="evidence" value="ECO:0007669"/>
    <property type="project" value="TreeGrafter"/>
</dbReference>
<comment type="similarity">
    <text evidence="1">Belongs to the helicase family. RecQ subfamily.</text>
</comment>
<dbReference type="GO" id="GO:0006310">
    <property type="term" value="P:DNA recombination"/>
    <property type="evidence" value="ECO:0007669"/>
    <property type="project" value="InterPro"/>
</dbReference>
<protein>
    <recommendedName>
        <fullName evidence="11">ATP-dependent DNA helicase RecQ</fullName>
        <ecNumber evidence="10">5.6.2.4</ecNumber>
    </recommendedName>
    <alternativeName>
        <fullName evidence="12">DNA 3'-5' helicase RecQ</fullName>
    </alternativeName>
</protein>
<dbReference type="PANTHER" id="PTHR13710:SF105">
    <property type="entry name" value="ATP-DEPENDENT DNA HELICASE Q1"/>
    <property type="match status" value="1"/>
</dbReference>
<evidence type="ECO:0000313" key="16">
    <source>
        <dbReference type="Proteomes" id="UP000294830"/>
    </source>
</evidence>
<dbReference type="Pfam" id="PF00271">
    <property type="entry name" value="Helicase_C"/>
    <property type="match status" value="1"/>
</dbReference>
<organism evidence="15 16">
    <name type="scientific">Acetobacteroides hydrogenigenes</name>
    <dbReference type="NCBI Taxonomy" id="979970"/>
    <lineage>
        <taxon>Bacteria</taxon>
        <taxon>Pseudomonadati</taxon>
        <taxon>Bacteroidota</taxon>
        <taxon>Bacteroidia</taxon>
        <taxon>Bacteroidales</taxon>
        <taxon>Rikenellaceae</taxon>
        <taxon>Acetobacteroides</taxon>
    </lineage>
</organism>
<evidence type="ECO:0000256" key="11">
    <source>
        <dbReference type="ARBA" id="ARBA00044535"/>
    </source>
</evidence>
<dbReference type="PROSITE" id="PS51192">
    <property type="entry name" value="HELICASE_ATP_BIND_1"/>
    <property type="match status" value="1"/>
</dbReference>
<dbReference type="GO" id="GO:0043590">
    <property type="term" value="C:bacterial nucleoid"/>
    <property type="evidence" value="ECO:0007669"/>
    <property type="project" value="TreeGrafter"/>
</dbReference>
<evidence type="ECO:0000256" key="3">
    <source>
        <dbReference type="ARBA" id="ARBA00022741"/>
    </source>
</evidence>
<dbReference type="GO" id="GO:0005524">
    <property type="term" value="F:ATP binding"/>
    <property type="evidence" value="ECO:0007669"/>
    <property type="project" value="UniProtKB-KW"/>
</dbReference>
<dbReference type="InterPro" id="IPR032284">
    <property type="entry name" value="RecQ_Zn-bd"/>
</dbReference>
<dbReference type="InterPro" id="IPR004589">
    <property type="entry name" value="DNA_helicase_ATP-dep_RecQ"/>
</dbReference>
<keyword evidence="2" id="KW-0479">Metal-binding</keyword>
<dbReference type="GO" id="GO:0016787">
    <property type="term" value="F:hydrolase activity"/>
    <property type="evidence" value="ECO:0007669"/>
    <property type="project" value="UniProtKB-KW"/>
</dbReference>